<keyword evidence="6 15" id="KW-0460">Magnesium</keyword>
<comment type="pathway">
    <text evidence="13 15">Amino-acid biosynthesis; L-isoleucine biosynthesis; L-isoleucine from 2-oxobutanoate: step 3/4.</text>
</comment>
<dbReference type="EMBL" id="JACVHF010000013">
    <property type="protein sequence ID" value="MBC9785392.1"/>
    <property type="molecule type" value="Genomic_DNA"/>
</dbReference>
<evidence type="ECO:0000313" key="19">
    <source>
        <dbReference type="EMBL" id="MBC9785392.1"/>
    </source>
</evidence>
<keyword evidence="16" id="KW-0472">Membrane</keyword>
<comment type="caution">
    <text evidence="19">The sequence shown here is derived from an EMBL/GenBank/DDBJ whole genome shotgun (WGS) entry which is preliminary data.</text>
</comment>
<evidence type="ECO:0000256" key="6">
    <source>
        <dbReference type="ARBA" id="ARBA00022842"/>
    </source>
</evidence>
<feature type="domain" description="Dihydroxy-acid/6-phosphogluconate dehydratase N-terminal" evidence="17">
    <location>
        <begin position="85"/>
        <end position="402"/>
    </location>
</feature>
<dbReference type="Pfam" id="PF00920">
    <property type="entry name" value="ILVD_EDD_N"/>
    <property type="match status" value="1"/>
</dbReference>
<keyword evidence="7 15" id="KW-0408">Iron</keyword>
<keyword evidence="20" id="KW-1185">Reference proteome</keyword>
<evidence type="ECO:0000256" key="10">
    <source>
        <dbReference type="ARBA" id="ARBA00023304"/>
    </source>
</evidence>
<dbReference type="InterPro" id="IPR042096">
    <property type="entry name" value="Dihydro-acid_dehy_C"/>
</dbReference>
<dbReference type="PANTHER" id="PTHR43661:SF3">
    <property type="entry name" value="D-XYLONATE DEHYDRATASE YAGF-RELATED"/>
    <property type="match status" value="1"/>
</dbReference>
<evidence type="ECO:0000256" key="3">
    <source>
        <dbReference type="ARBA" id="ARBA00022605"/>
    </source>
</evidence>
<comment type="subunit">
    <text evidence="15">Homodimer.</text>
</comment>
<organism evidence="19 20">
    <name type="scientific">Heliobacterium chlorum</name>
    <dbReference type="NCBI Taxonomy" id="2698"/>
    <lineage>
        <taxon>Bacteria</taxon>
        <taxon>Bacillati</taxon>
        <taxon>Bacillota</taxon>
        <taxon>Clostridia</taxon>
        <taxon>Eubacteriales</taxon>
        <taxon>Heliobacteriaceae</taxon>
        <taxon>Heliobacterium</taxon>
    </lineage>
</organism>
<dbReference type="SUPFAM" id="SSF143975">
    <property type="entry name" value="IlvD/EDD N-terminal domain-like"/>
    <property type="match status" value="1"/>
</dbReference>
<dbReference type="InterPro" id="IPR020558">
    <property type="entry name" value="DiOHA_6PGluconate_deHydtase_CS"/>
</dbReference>
<evidence type="ECO:0000256" key="8">
    <source>
        <dbReference type="ARBA" id="ARBA00023014"/>
    </source>
</evidence>
<proteinExistence type="inferred from homology"/>
<feature type="active site" description="Proton acceptor" evidence="15">
    <location>
        <position position="522"/>
    </location>
</feature>
<feature type="binding site" evidence="15">
    <location>
        <position position="132"/>
    </location>
    <ligand>
        <name>Mg(2+)</name>
        <dbReference type="ChEBI" id="CHEBI:18420"/>
    </ligand>
</feature>
<comment type="cofactor">
    <cofactor evidence="15">
        <name>[2Fe-2S] cluster</name>
        <dbReference type="ChEBI" id="CHEBI:190135"/>
    </cofactor>
    <text evidence="15">Binds 1 [2Fe-2S] cluster per subunit. This cluster acts as a Lewis acid cofactor.</text>
</comment>
<evidence type="ECO:0000256" key="5">
    <source>
        <dbReference type="ARBA" id="ARBA00022723"/>
    </source>
</evidence>
<comment type="function">
    <text evidence="15">Functions in the biosynthesis of branched-chain amino acids. Catalyzes the dehydration of (2R,3R)-2,3-dihydroxy-3-methylpentanoate (2,3-dihydroxy-3-methylvalerate) into 2-oxo-3-methylpentanoate (2-oxo-3-methylvalerate) and of (2R)-2,3-dihydroxy-3-methylbutanoate (2,3-dihydroxyisovalerate) into 2-oxo-3-methylbutanoate (2-oxoisovalerate), the penultimate precursor to L-isoleucine and L-valine, respectively.</text>
</comment>
<accession>A0ABR7T5N0</accession>
<evidence type="ECO:0000256" key="9">
    <source>
        <dbReference type="ARBA" id="ARBA00023239"/>
    </source>
</evidence>
<dbReference type="InterPro" id="IPR037237">
    <property type="entry name" value="IlvD/EDD_N"/>
</dbReference>
<dbReference type="PROSITE" id="PS00886">
    <property type="entry name" value="ILVD_EDD_1"/>
    <property type="match status" value="1"/>
</dbReference>
<dbReference type="NCBIfam" id="NF002068">
    <property type="entry name" value="PRK00911.1"/>
    <property type="match status" value="1"/>
</dbReference>
<keyword evidence="3 15" id="KW-0028">Amino-acid biosynthesis</keyword>
<evidence type="ECO:0000256" key="1">
    <source>
        <dbReference type="ARBA" id="ARBA00001946"/>
    </source>
</evidence>
<comment type="caution">
    <text evidence="15">Lacks conserved residue(s) required for the propagation of feature annotation.</text>
</comment>
<dbReference type="NCBIfam" id="TIGR00110">
    <property type="entry name" value="ilvD"/>
    <property type="match status" value="1"/>
</dbReference>
<dbReference type="SUPFAM" id="SSF52016">
    <property type="entry name" value="LeuD/IlvD-like"/>
    <property type="match status" value="1"/>
</dbReference>
<name>A0ABR7T5N0_HELCL</name>
<keyword evidence="9 15" id="KW-0456">Lyase</keyword>
<dbReference type="PROSITE" id="PS00887">
    <property type="entry name" value="ILVD_EDD_2"/>
    <property type="match status" value="1"/>
</dbReference>
<sequence length="606" mass="64750">MVRQSGWYRGKYLSSLTGFWTCLGGRFFYTFSSIARTTNRRKQNLGGIQLDSKNTRSHSVKCGVEKAPHRSLFRALGLTEEEMNRPLIGIVNAKNDVVPGHIHLDTIAEAVKAGVRLAGGTPLAFPAIAVCDGIAMNHIGMKYSLASREIIADSVEIMATAHGFDALVFIPNCDKVVPGMLMAAARLNIPSIFISGGPMLAGRFQGKKVNLNSVFEGVGQYNVGKMTSDELQDLEENACPTCGSCSGMFTANSMNCLTEVLGMALPGNGTIPAVYSSRIRLAKQTGMKIMDLLEKDVRPLDLMTEQTFRNAITVDMALGCSTNTLLHLPAIAYEAGVDLNLDVVNEISKGTPHLCKLAPAGEHHIEDLDEAGGIPAVMNILLEQGLINGSLPTVTGKTVAENVSNRANLRPDVIRPVDNAYSQTGGLAVLRGNLAPDGAVVKKAAVAPEMHVHQGPARVFNSEEEAYAAITGGKIQKGDVVIIRYEGPRGGPGMREMLSPTSTICGMGLDKDVALITDGRFSGATRGASIGHVSPEAADGGPIAFVEEGDIISINIPEGKLNVEVDEATLAERRKNWQPPEPRVTKGYMKRYAQNVLSASTGARMR</sequence>
<evidence type="ECO:0000256" key="7">
    <source>
        <dbReference type="ARBA" id="ARBA00023004"/>
    </source>
</evidence>
<evidence type="ECO:0000256" key="15">
    <source>
        <dbReference type="HAMAP-Rule" id="MF_00012"/>
    </source>
</evidence>
<feature type="transmembrane region" description="Helical" evidence="16">
    <location>
        <begin position="12"/>
        <end position="31"/>
    </location>
</feature>
<feature type="binding site" description="via carbamate group" evidence="15">
    <location>
        <position position="175"/>
    </location>
    <ligand>
        <name>Mg(2+)</name>
        <dbReference type="ChEBI" id="CHEBI:18420"/>
    </ligand>
</feature>
<evidence type="ECO:0000256" key="14">
    <source>
        <dbReference type="ARBA" id="ARBA00029490"/>
    </source>
</evidence>
<keyword evidence="16" id="KW-0812">Transmembrane</keyword>
<dbReference type="HAMAP" id="MF_00012">
    <property type="entry name" value="IlvD"/>
    <property type="match status" value="1"/>
</dbReference>
<feature type="binding site" evidence="15">
    <location>
        <position position="174"/>
    </location>
    <ligand>
        <name>Mg(2+)</name>
        <dbReference type="ChEBI" id="CHEBI:18420"/>
    </ligand>
</feature>
<evidence type="ECO:0000256" key="13">
    <source>
        <dbReference type="ARBA" id="ARBA00029437"/>
    </source>
</evidence>
<feature type="domain" description="Dihydroxy-acid/6-phosphogluconate dehydratase C-terminal" evidence="18">
    <location>
        <begin position="412"/>
        <end position="603"/>
    </location>
</feature>
<dbReference type="EC" id="4.2.1.9" evidence="14 15"/>
<dbReference type="GO" id="GO:0004160">
    <property type="term" value="F:dihydroxy-acid dehydratase activity"/>
    <property type="evidence" value="ECO:0007669"/>
    <property type="project" value="UniProtKB-EC"/>
</dbReference>
<dbReference type="Gene3D" id="3.50.30.80">
    <property type="entry name" value="IlvD/EDD C-terminal domain-like"/>
    <property type="match status" value="1"/>
</dbReference>
<comment type="similarity">
    <text evidence="2 15">Belongs to the IlvD/Edd family.</text>
</comment>
<keyword evidence="4 15" id="KW-0001">2Fe-2S</keyword>
<gene>
    <name evidence="15 19" type="primary">ilvD</name>
    <name evidence="19" type="ORF">H1S01_12830</name>
</gene>
<keyword evidence="16" id="KW-1133">Transmembrane helix</keyword>
<feature type="binding site" evidence="15">
    <location>
        <position position="496"/>
    </location>
    <ligand>
        <name>Mg(2+)</name>
        <dbReference type="ChEBI" id="CHEBI:18420"/>
    </ligand>
</feature>
<reference evidence="19 20" key="1">
    <citation type="submission" date="2020-07" db="EMBL/GenBank/DDBJ databases">
        <title>Draft whole-genome sequence of Heliobacterium chlorum DSM 3682, type strain.</title>
        <authorList>
            <person name="Kyndt J.A."/>
            <person name="Meyer T.E."/>
            <person name="Imhoff J.F."/>
        </authorList>
    </citation>
    <scope>NUCLEOTIDE SEQUENCE [LARGE SCALE GENOMIC DNA]</scope>
    <source>
        <strain evidence="19 20">DSM 3682</strain>
    </source>
</reference>
<keyword evidence="8 15" id="KW-0411">Iron-sulfur</keyword>
<evidence type="ECO:0000256" key="12">
    <source>
        <dbReference type="ARBA" id="ARBA00029436"/>
    </source>
</evidence>
<dbReference type="PANTHER" id="PTHR43661">
    <property type="entry name" value="D-XYLONATE DEHYDRATASE"/>
    <property type="match status" value="1"/>
</dbReference>
<feature type="modified residue" description="N6-carboxylysine" evidence="15">
    <location>
        <position position="175"/>
    </location>
</feature>
<dbReference type="InterPro" id="IPR000581">
    <property type="entry name" value="ILV_EDD_N"/>
</dbReference>
<evidence type="ECO:0000313" key="20">
    <source>
        <dbReference type="Proteomes" id="UP000617402"/>
    </source>
</evidence>
<comment type="cofactor">
    <cofactor evidence="1 15">
        <name>Mg(2+)</name>
        <dbReference type="ChEBI" id="CHEBI:18420"/>
    </cofactor>
</comment>
<dbReference type="Proteomes" id="UP000617402">
    <property type="component" value="Unassembled WGS sequence"/>
</dbReference>
<evidence type="ECO:0000256" key="2">
    <source>
        <dbReference type="ARBA" id="ARBA00006486"/>
    </source>
</evidence>
<comment type="pathway">
    <text evidence="12 15">Amino-acid biosynthesis; L-valine biosynthesis; L-valine from pyruvate: step 3/4.</text>
</comment>
<evidence type="ECO:0000256" key="16">
    <source>
        <dbReference type="SAM" id="Phobius"/>
    </source>
</evidence>
<evidence type="ECO:0000259" key="17">
    <source>
        <dbReference type="Pfam" id="PF00920"/>
    </source>
</evidence>
<dbReference type="Pfam" id="PF24877">
    <property type="entry name" value="ILV_EDD_C"/>
    <property type="match status" value="1"/>
</dbReference>
<evidence type="ECO:0000256" key="11">
    <source>
        <dbReference type="ARBA" id="ARBA00029304"/>
    </source>
</evidence>
<dbReference type="InterPro" id="IPR056740">
    <property type="entry name" value="ILV_EDD_C"/>
</dbReference>
<protein>
    <recommendedName>
        <fullName evidence="14 15">Dihydroxy-acid dehydratase</fullName>
        <shortName evidence="15">DAD</shortName>
        <ecNumber evidence="14 15">4.2.1.9</ecNumber>
    </recommendedName>
</protein>
<comment type="catalytic activity">
    <reaction evidence="11">
        <text>(2R)-2,3-dihydroxy-3-methylbutanoate = 3-methyl-2-oxobutanoate + H2O</text>
        <dbReference type="Rhea" id="RHEA:24809"/>
        <dbReference type="ChEBI" id="CHEBI:11851"/>
        <dbReference type="ChEBI" id="CHEBI:15377"/>
        <dbReference type="ChEBI" id="CHEBI:49072"/>
        <dbReference type="EC" id="4.2.1.9"/>
    </reaction>
    <physiologicalReaction direction="left-to-right" evidence="11">
        <dbReference type="Rhea" id="RHEA:24810"/>
    </physiologicalReaction>
</comment>
<evidence type="ECO:0000259" key="18">
    <source>
        <dbReference type="Pfam" id="PF24877"/>
    </source>
</evidence>
<keyword evidence="5 15" id="KW-0479">Metal-binding</keyword>
<dbReference type="InterPro" id="IPR004404">
    <property type="entry name" value="DihydroxyA_deHydtase"/>
</dbReference>
<evidence type="ECO:0000256" key="4">
    <source>
        <dbReference type="ARBA" id="ARBA00022714"/>
    </source>
</evidence>
<keyword evidence="10 15" id="KW-0100">Branched-chain amino acid biosynthesis</keyword>
<comment type="catalytic activity">
    <reaction evidence="15">
        <text>(2R,3R)-2,3-dihydroxy-3-methylpentanoate = (S)-3-methyl-2-oxopentanoate + H2O</text>
        <dbReference type="Rhea" id="RHEA:27694"/>
        <dbReference type="ChEBI" id="CHEBI:15377"/>
        <dbReference type="ChEBI" id="CHEBI:35146"/>
        <dbReference type="ChEBI" id="CHEBI:49258"/>
        <dbReference type="EC" id="4.2.1.9"/>
    </reaction>
</comment>